<dbReference type="SUPFAM" id="SSF55874">
    <property type="entry name" value="ATPase domain of HSP90 chaperone/DNA topoisomerase II/histidine kinase"/>
    <property type="match status" value="1"/>
</dbReference>
<evidence type="ECO:0000259" key="10">
    <source>
        <dbReference type="PROSITE" id="PS50110"/>
    </source>
</evidence>
<accession>A0AAD7XNH3</accession>
<dbReference type="EMBL" id="JAQMWT010000314">
    <property type="protein sequence ID" value="KAJ8605650.1"/>
    <property type="molecule type" value="Genomic_DNA"/>
</dbReference>
<dbReference type="InterPro" id="IPR003661">
    <property type="entry name" value="HisK_dim/P_dom"/>
</dbReference>
<feature type="coiled-coil region" evidence="7">
    <location>
        <begin position="274"/>
        <end position="301"/>
    </location>
</feature>
<dbReference type="SUPFAM" id="SSF52172">
    <property type="entry name" value="CheY-like"/>
    <property type="match status" value="1"/>
</dbReference>
<dbReference type="InterPro" id="IPR003594">
    <property type="entry name" value="HATPase_dom"/>
</dbReference>
<sequence>MRQATTTKTTSLGVEAWSWEAACDIIIAVSYFLIPMEIALTLRLSSRHMSRRVSDEAKMHSVLFMLFIFSCGLTHLGGAFFRWSLRLTKPLTAVASALTALALLRWLPVFKAVTRYSPAELTNIFLTNDMLVDNDSTTGFGMCISLHNEVGGFEQYIGDATLFARSTLGNIFECVSASDAVKLKNALLVEDVEAAVTRIRLEAHASRFKELDAVIFRKSNGFVLLSRLARDAKAEAALQYAEINQARIDHLATVAHDIKTPVSSFLLSLELTQKAIAIRDLDNARDLLNEAESAAEFLRLMVMQALEIAHTGSMVAKESSFRVETIKEKCTRLIAATTASVPVNIRISPNVSEFVTTDRDWLIQNILSYLTNATKHTRAGSIDVNISSPDGSCLLVSVKDTGCGVPEEKRAQLFGGVITNPTSTSTIKGSGVGLYGVTIRTRILGGECGYEPLSPGSHFWFTVPCKSSSEAPNHFAAKPPVLQRAKILVVEDTIALRHLVVRTLAKAGHDVDVANNGKEGIEKIIHNLDSQHPKIDVILTDINMPVLGGLEMARAFFARYGQRARVALGDEKTLKDPVVRHDAKQCGQYLCPAFPAAAEKYILNGCDGTFSTELVEDEKGVRSSTLAALASVSAATALVVGFFAGAREQTRKQGYLPVRSTPLDDVTF</sequence>
<dbReference type="Gene3D" id="3.30.565.10">
    <property type="entry name" value="Histidine kinase-like ATPase, C-terminal domain"/>
    <property type="match status" value="1"/>
</dbReference>
<evidence type="ECO:0000259" key="9">
    <source>
        <dbReference type="PROSITE" id="PS50109"/>
    </source>
</evidence>
<reference evidence="11" key="1">
    <citation type="submission" date="2023-01" db="EMBL/GenBank/DDBJ databases">
        <title>Metagenome sequencing of chrysophaentin producing Chrysophaeum taylorii.</title>
        <authorList>
            <person name="Davison J."/>
            <person name="Bewley C."/>
        </authorList>
    </citation>
    <scope>NUCLEOTIDE SEQUENCE</scope>
    <source>
        <strain evidence="11">NIES-1699</strain>
    </source>
</reference>
<dbReference type="PANTHER" id="PTHR43047:SF71">
    <property type="entry name" value="HISTIDINE KINASE CONTAINING CHEY-HOMOLOGOUS RECEIVER DOMAIN-RELATED"/>
    <property type="match status" value="1"/>
</dbReference>
<organism evidence="11 12">
    <name type="scientific">Chrysophaeum taylorii</name>
    <dbReference type="NCBI Taxonomy" id="2483200"/>
    <lineage>
        <taxon>Eukaryota</taxon>
        <taxon>Sar</taxon>
        <taxon>Stramenopiles</taxon>
        <taxon>Ochrophyta</taxon>
        <taxon>Pelagophyceae</taxon>
        <taxon>Pelagomonadales</taxon>
        <taxon>Pelagomonadaceae</taxon>
        <taxon>Chrysophaeum</taxon>
    </lineage>
</organism>
<dbReference type="Pfam" id="PF02518">
    <property type="entry name" value="HATPase_c"/>
    <property type="match status" value="1"/>
</dbReference>
<keyword evidence="8" id="KW-0812">Transmembrane</keyword>
<dbReference type="SUPFAM" id="SSF47384">
    <property type="entry name" value="Homodimeric domain of signal transducing histidine kinase"/>
    <property type="match status" value="1"/>
</dbReference>
<dbReference type="InterPro" id="IPR058544">
    <property type="entry name" value="ETR1_N"/>
</dbReference>
<keyword evidence="8" id="KW-1133">Transmembrane helix</keyword>
<feature type="domain" description="Response regulatory" evidence="10">
    <location>
        <begin position="486"/>
        <end position="607"/>
    </location>
</feature>
<evidence type="ECO:0000256" key="7">
    <source>
        <dbReference type="SAM" id="Coils"/>
    </source>
</evidence>
<dbReference type="GO" id="GO:0009927">
    <property type="term" value="F:histidine phosphotransfer kinase activity"/>
    <property type="evidence" value="ECO:0007669"/>
    <property type="project" value="TreeGrafter"/>
</dbReference>
<evidence type="ECO:0000256" key="5">
    <source>
        <dbReference type="ARBA" id="ARBA00022777"/>
    </source>
</evidence>
<proteinExistence type="predicted"/>
<comment type="caution">
    <text evidence="11">The sequence shown here is derived from an EMBL/GenBank/DDBJ whole genome shotgun (WGS) entry which is preliminary data.</text>
</comment>
<dbReference type="Gene3D" id="1.10.287.130">
    <property type="match status" value="1"/>
</dbReference>
<dbReference type="PROSITE" id="PS50109">
    <property type="entry name" value="HIS_KIN"/>
    <property type="match status" value="1"/>
</dbReference>
<dbReference type="InterPro" id="IPR036097">
    <property type="entry name" value="HisK_dim/P_sf"/>
</dbReference>
<keyword evidence="8" id="KW-0472">Membrane</keyword>
<name>A0AAD7XNH3_9STRA</name>
<dbReference type="InterPro" id="IPR011006">
    <property type="entry name" value="CheY-like_superfamily"/>
</dbReference>
<gene>
    <name evidence="11" type="ORF">CTAYLR_000156</name>
</gene>
<dbReference type="InterPro" id="IPR001789">
    <property type="entry name" value="Sig_transdc_resp-reg_receiver"/>
</dbReference>
<dbReference type="SMART" id="SM00387">
    <property type="entry name" value="HATPase_c"/>
    <property type="match status" value="1"/>
</dbReference>
<evidence type="ECO:0000313" key="11">
    <source>
        <dbReference type="EMBL" id="KAJ8605650.1"/>
    </source>
</evidence>
<feature type="transmembrane region" description="Helical" evidence="8">
    <location>
        <begin position="62"/>
        <end position="81"/>
    </location>
</feature>
<comment type="catalytic activity">
    <reaction evidence="1">
        <text>ATP + protein L-histidine = ADP + protein N-phospho-L-histidine.</text>
        <dbReference type="EC" id="2.7.13.3"/>
    </reaction>
</comment>
<dbReference type="SMART" id="SM00448">
    <property type="entry name" value="REC"/>
    <property type="match status" value="1"/>
</dbReference>
<evidence type="ECO:0000313" key="12">
    <source>
        <dbReference type="Proteomes" id="UP001230188"/>
    </source>
</evidence>
<feature type="domain" description="Histidine kinase" evidence="9">
    <location>
        <begin position="253"/>
        <end position="467"/>
    </location>
</feature>
<dbReference type="CDD" id="cd00082">
    <property type="entry name" value="HisKA"/>
    <property type="match status" value="1"/>
</dbReference>
<evidence type="ECO:0000256" key="1">
    <source>
        <dbReference type="ARBA" id="ARBA00000085"/>
    </source>
</evidence>
<keyword evidence="12" id="KW-1185">Reference proteome</keyword>
<dbReference type="GO" id="GO:0005886">
    <property type="term" value="C:plasma membrane"/>
    <property type="evidence" value="ECO:0007669"/>
    <property type="project" value="TreeGrafter"/>
</dbReference>
<dbReference type="Proteomes" id="UP001230188">
    <property type="component" value="Unassembled WGS sequence"/>
</dbReference>
<keyword evidence="4" id="KW-0808">Transferase</keyword>
<dbReference type="PRINTS" id="PR00344">
    <property type="entry name" value="BCTRLSENSOR"/>
</dbReference>
<dbReference type="InterPro" id="IPR036890">
    <property type="entry name" value="HATPase_C_sf"/>
</dbReference>
<evidence type="ECO:0000256" key="3">
    <source>
        <dbReference type="ARBA" id="ARBA00022553"/>
    </source>
</evidence>
<feature type="modified residue" description="4-aspartylphosphate" evidence="6">
    <location>
        <position position="541"/>
    </location>
</feature>
<keyword evidence="3 6" id="KW-0597">Phosphoprotein</keyword>
<dbReference type="AlphaFoldDB" id="A0AAD7XNH3"/>
<evidence type="ECO:0000256" key="4">
    <source>
        <dbReference type="ARBA" id="ARBA00022679"/>
    </source>
</evidence>
<dbReference type="GO" id="GO:0000155">
    <property type="term" value="F:phosphorelay sensor kinase activity"/>
    <property type="evidence" value="ECO:0007669"/>
    <property type="project" value="InterPro"/>
</dbReference>
<feature type="transmembrane region" description="Helical" evidence="8">
    <location>
        <begin position="626"/>
        <end position="646"/>
    </location>
</feature>
<evidence type="ECO:0000256" key="8">
    <source>
        <dbReference type="SAM" id="Phobius"/>
    </source>
</evidence>
<dbReference type="EC" id="2.7.13.3" evidence="2"/>
<evidence type="ECO:0000256" key="6">
    <source>
        <dbReference type="PROSITE-ProRule" id="PRU00169"/>
    </source>
</evidence>
<protein>
    <recommendedName>
        <fullName evidence="2">histidine kinase</fullName>
        <ecNumber evidence="2">2.7.13.3</ecNumber>
    </recommendedName>
</protein>
<dbReference type="InterPro" id="IPR004358">
    <property type="entry name" value="Sig_transdc_His_kin-like_C"/>
</dbReference>
<dbReference type="PROSITE" id="PS50110">
    <property type="entry name" value="RESPONSE_REGULATORY"/>
    <property type="match status" value="1"/>
</dbReference>
<dbReference type="Pfam" id="PF00072">
    <property type="entry name" value="Response_reg"/>
    <property type="match status" value="1"/>
</dbReference>
<keyword evidence="5" id="KW-0418">Kinase</keyword>
<evidence type="ECO:0000256" key="2">
    <source>
        <dbReference type="ARBA" id="ARBA00012438"/>
    </source>
</evidence>
<dbReference type="Gene3D" id="3.40.50.2300">
    <property type="match status" value="1"/>
</dbReference>
<keyword evidence="7" id="KW-0175">Coiled coil</keyword>
<dbReference type="InterPro" id="IPR005467">
    <property type="entry name" value="His_kinase_dom"/>
</dbReference>
<dbReference type="PANTHER" id="PTHR43047">
    <property type="entry name" value="TWO-COMPONENT HISTIDINE PROTEIN KINASE"/>
    <property type="match status" value="1"/>
</dbReference>
<dbReference type="Pfam" id="PF25487">
    <property type="entry name" value="ETR1_N"/>
    <property type="match status" value="1"/>
</dbReference>